<feature type="region of interest" description="Disordered" evidence="16">
    <location>
        <begin position="1088"/>
        <end position="1255"/>
    </location>
</feature>
<dbReference type="GO" id="GO:0003677">
    <property type="term" value="F:DNA binding"/>
    <property type="evidence" value="ECO:0007669"/>
    <property type="project" value="TreeGrafter"/>
</dbReference>
<evidence type="ECO:0000313" key="21">
    <source>
        <dbReference type="EMBL" id="CAD5121222.1"/>
    </source>
</evidence>
<evidence type="ECO:0000313" key="22">
    <source>
        <dbReference type="Proteomes" id="UP000549394"/>
    </source>
</evidence>
<accession>A0A7I8VZ75</accession>
<reference evidence="21 22" key="1">
    <citation type="submission" date="2020-08" db="EMBL/GenBank/DDBJ databases">
        <authorList>
            <person name="Hejnol A."/>
        </authorList>
    </citation>
    <scope>NUCLEOTIDE SEQUENCE [LARGE SCALE GENOMIC DNA]</scope>
</reference>
<keyword evidence="22" id="KW-1185">Reference proteome</keyword>
<dbReference type="InterPro" id="IPR019786">
    <property type="entry name" value="Zinc_finger_PHD-type_CS"/>
</dbReference>
<comment type="caution">
    <text evidence="21">The sequence shown here is derived from an EMBL/GenBank/DDBJ whole genome shotgun (WGS) entry which is preliminary data.</text>
</comment>
<dbReference type="PANTHER" id="PTHR46510:SF1">
    <property type="entry name" value="BROMODOMAIN ADJACENT TO ZINC FINGER DOMAIN PROTEIN 1A"/>
    <property type="match status" value="1"/>
</dbReference>
<keyword evidence="9" id="KW-0804">Transcription</keyword>
<dbReference type="GO" id="GO:0006355">
    <property type="term" value="P:regulation of DNA-templated transcription"/>
    <property type="evidence" value="ECO:0007669"/>
    <property type="project" value="TreeGrafter"/>
</dbReference>
<gene>
    <name evidence="21" type="ORF">DGYR_LOCUS9206</name>
</gene>
<proteinExistence type="predicted"/>
<dbReference type="InterPro" id="IPR047171">
    <property type="entry name" value="BAZ1A"/>
</dbReference>
<evidence type="ECO:0000259" key="18">
    <source>
        <dbReference type="PROSITE" id="PS50016"/>
    </source>
</evidence>
<keyword evidence="10 14" id="KW-0539">Nucleus</keyword>
<dbReference type="SUPFAM" id="SSF47370">
    <property type="entry name" value="Bromodomain"/>
    <property type="match status" value="1"/>
</dbReference>
<feature type="coiled-coil region" evidence="15">
    <location>
        <begin position="555"/>
        <end position="582"/>
    </location>
</feature>
<dbReference type="InterPro" id="IPR018359">
    <property type="entry name" value="Bromodomain_CS"/>
</dbReference>
<dbReference type="Pfam" id="PF00439">
    <property type="entry name" value="Bromodomain"/>
    <property type="match status" value="1"/>
</dbReference>
<feature type="domain" description="Bromo" evidence="17">
    <location>
        <begin position="1270"/>
        <end position="1340"/>
    </location>
</feature>
<dbReference type="InterPro" id="IPR018501">
    <property type="entry name" value="DDT_dom"/>
</dbReference>
<evidence type="ECO:0000259" key="17">
    <source>
        <dbReference type="PROSITE" id="PS50014"/>
    </source>
</evidence>
<dbReference type="InterPro" id="IPR011011">
    <property type="entry name" value="Znf_FYVE_PHD"/>
</dbReference>
<dbReference type="SUPFAM" id="SSF57903">
    <property type="entry name" value="FYVE/PHD zinc finger"/>
    <property type="match status" value="1"/>
</dbReference>
<keyword evidence="6" id="KW-0805">Transcription regulation</keyword>
<dbReference type="GO" id="GO:0008270">
    <property type="term" value="F:zinc ion binding"/>
    <property type="evidence" value="ECO:0007669"/>
    <property type="project" value="UniProtKB-KW"/>
</dbReference>
<dbReference type="PROSITE" id="PS50016">
    <property type="entry name" value="ZF_PHD_2"/>
    <property type="match status" value="1"/>
</dbReference>
<feature type="compositionally biased region" description="Acidic residues" evidence="16">
    <location>
        <begin position="1098"/>
        <end position="1110"/>
    </location>
</feature>
<dbReference type="GO" id="GO:0045740">
    <property type="term" value="P:positive regulation of DNA replication"/>
    <property type="evidence" value="ECO:0007669"/>
    <property type="project" value="TreeGrafter"/>
</dbReference>
<dbReference type="EMBL" id="CAJFCJ010000014">
    <property type="protein sequence ID" value="CAD5121222.1"/>
    <property type="molecule type" value="Genomic_DNA"/>
</dbReference>
<dbReference type="GO" id="GO:0000228">
    <property type="term" value="C:nuclear chromosome"/>
    <property type="evidence" value="ECO:0007669"/>
    <property type="project" value="TreeGrafter"/>
</dbReference>
<dbReference type="PRINTS" id="PR00503">
    <property type="entry name" value="BROMODOMAIN"/>
</dbReference>
<evidence type="ECO:0000256" key="10">
    <source>
        <dbReference type="ARBA" id="ARBA00023242"/>
    </source>
</evidence>
<feature type="domain" description="PHD-type" evidence="18">
    <location>
        <begin position="1034"/>
        <end position="1084"/>
    </location>
</feature>
<dbReference type="InterPro" id="IPR001487">
    <property type="entry name" value="Bromodomain"/>
</dbReference>
<evidence type="ECO:0000256" key="16">
    <source>
        <dbReference type="SAM" id="MobiDB-lite"/>
    </source>
</evidence>
<dbReference type="FunFam" id="3.30.40.10:FF:000300">
    <property type="entry name" value="Bromodomain adjacent to zinc finger domain protein 1A"/>
    <property type="match status" value="1"/>
</dbReference>
<dbReference type="Pfam" id="PF10537">
    <property type="entry name" value="WAC_Acf1_DNA_bd"/>
    <property type="match status" value="1"/>
</dbReference>
<keyword evidence="5" id="KW-0862">Zinc</keyword>
<keyword evidence="7 15" id="KW-0175">Coiled coil</keyword>
<evidence type="ECO:0000256" key="2">
    <source>
        <dbReference type="ARBA" id="ARBA00022553"/>
    </source>
</evidence>
<dbReference type="GO" id="GO:0008623">
    <property type="term" value="C:CHRAC"/>
    <property type="evidence" value="ECO:0007669"/>
    <property type="project" value="TreeGrafter"/>
</dbReference>
<dbReference type="Pfam" id="PF00628">
    <property type="entry name" value="PHD"/>
    <property type="match status" value="1"/>
</dbReference>
<dbReference type="PROSITE" id="PS50827">
    <property type="entry name" value="DDT"/>
    <property type="match status" value="1"/>
</dbReference>
<evidence type="ECO:0000256" key="3">
    <source>
        <dbReference type="ARBA" id="ARBA00022723"/>
    </source>
</evidence>
<keyword evidence="2" id="KW-0597">Phosphoprotein</keyword>
<sequence length="1360" mass="157482">MPLYQKERFVKEPTPSGVKLDDEVFYCPQTDEIFTDYEKFYSRIILCNALVWSCSYSGKSGLTYAEAEDNERKCLDTLQAMNTILKRSMIYLVTLTHRQRFSEVVEDVYSFVKDRYFINEAVYLLSQNTKKKCKIISVRAPTSNPIKLDDSQSKSNGLSSEDAIVISDEDEEKLADHSKSSESKKEFKSLPPRKYKYEIQEEGAKKTHFVRYDRLCRPKSEFSREKLKLVLKCNCESKTTGIWIVKDNSRKEYEIDTLSWLDLFDGPYPHFALPVDKIEKKKIKSKKVEDMSLSELKEHLSMKEKRMQEIKMNKEQLRDMQMQKRLQAKNERLEREQWLRDWAKPREDLQCEDLEPLPISREIILPHNIPSDFIGDIFSLVSCCILFGDMLDIKNSLSEKVTVESLCRALTVTEVDGLYSEILVMFLGHLLTLHDDDNLEDVNENIKSYESEDEYMFNDKTSDYELIATKRGTKLALLRYNHSIQSLQLDAFTVSEILRLHLLSSGCGDKTDQDACLRLKKSYPNILRSLLEKNITEFSLEVKLKVLVALSEQLLDAFRDVIDEKIQNIREMQAELVQLKKLYLRRERSETAYKMEIAKQASDNSENADKNSEKSGESQENSQKDSPQVKRSTRARGGKKEDKEIKSVAYLLDQTPEEIDWSRITDETKTAMNKAHNALVEELQTKIFNLQSIVNLRPIGYDRTFRKYWYIPYVSGILVEDDGCPDMQESTFSVVEQIGPPPEIKKQREQLLKTKLADEVALVNEDEKNTIEIDSEPLKTITVAESIKNRGKIRWSYYSTKKEITSLISLLSTRGVKEHALKNCLLRIKDYVINNLSSKNCWNPEDSKKSEEEPMEVNEEKSDKSEICLRDMILDLEDRLYVSQLGNLKVRDRDIWRSKILKKSYDVQASSLAWHKCNENSDLVTRLIKDEESSRVKILAASILQLGQAIEKRFLQRPLGDKDENRLKKQKALLEATFKGTVDSALIEQNGEIELGLPFERWEYHLMQATSLAQLFVCIAILDSSVIWEKSVLHTRCKICRRKGGADQMLLCDGCDRGHHTYCLKPPVKKIPEGNWYCQACKPKDISPRKGKSRVVLETDEEEESEEENDSMNSSATNKTEENEDESSDSESRTSPPVMKIKSIGSKRKLRNRSSLPASREGTPKEMSNRRSNRNNKNNEIQRSSSTRSKQQQTSSTDNKKAKPKNNKKSESTNESTNELRGGRKRKRTTNETNDQDTQQAKRQKVEGGRTKRGGRRSLKKIEELVNEFALHEDAWPFLKPVSKKAVPDYYEFITNPMDVRTIKAKMNRLEYNDSQQIIEDLRLMLKNCFQYNVTKAEVYKCGKIMEKWLNERLKETELA</sequence>
<feature type="domain" description="DDT" evidence="19">
    <location>
        <begin position="371"/>
        <end position="436"/>
    </location>
</feature>
<evidence type="ECO:0000256" key="12">
    <source>
        <dbReference type="PROSITE-ProRule" id="PRU00035"/>
    </source>
</evidence>
<dbReference type="InterPro" id="IPR036427">
    <property type="entry name" value="Bromodomain-like_sf"/>
</dbReference>
<evidence type="ECO:0000256" key="1">
    <source>
        <dbReference type="ARBA" id="ARBA00004123"/>
    </source>
</evidence>
<keyword evidence="4 13" id="KW-0863">Zinc-finger</keyword>
<protein>
    <recommendedName>
        <fullName evidence="11">Bromodomain adjacent to zinc finger domain protein 1A</fullName>
    </recommendedName>
</protein>
<dbReference type="SMART" id="SM00249">
    <property type="entry name" value="PHD"/>
    <property type="match status" value="1"/>
</dbReference>
<evidence type="ECO:0000256" key="4">
    <source>
        <dbReference type="ARBA" id="ARBA00022771"/>
    </source>
</evidence>
<dbReference type="InterPro" id="IPR019787">
    <property type="entry name" value="Znf_PHD-finger"/>
</dbReference>
<dbReference type="GO" id="GO:0031445">
    <property type="term" value="P:regulation of heterochromatin formation"/>
    <property type="evidence" value="ECO:0007669"/>
    <property type="project" value="TreeGrafter"/>
</dbReference>
<organism evidence="21 22">
    <name type="scientific">Dimorphilus gyrociliatus</name>
    <dbReference type="NCBI Taxonomy" id="2664684"/>
    <lineage>
        <taxon>Eukaryota</taxon>
        <taxon>Metazoa</taxon>
        <taxon>Spiralia</taxon>
        <taxon>Lophotrochozoa</taxon>
        <taxon>Annelida</taxon>
        <taxon>Polychaeta</taxon>
        <taxon>Polychaeta incertae sedis</taxon>
        <taxon>Dinophilidae</taxon>
        <taxon>Dimorphilus</taxon>
    </lineage>
</organism>
<evidence type="ECO:0000256" key="15">
    <source>
        <dbReference type="SAM" id="Coils"/>
    </source>
</evidence>
<keyword evidence="8 12" id="KW-0103">Bromodomain</keyword>
<dbReference type="GO" id="GO:0006338">
    <property type="term" value="P:chromatin remodeling"/>
    <property type="evidence" value="ECO:0007669"/>
    <property type="project" value="InterPro"/>
</dbReference>
<dbReference type="Gene3D" id="1.20.920.10">
    <property type="entry name" value="Bromodomain-like"/>
    <property type="match status" value="1"/>
</dbReference>
<dbReference type="Gene3D" id="3.30.40.10">
    <property type="entry name" value="Zinc/RING finger domain, C3HC4 (zinc finger)"/>
    <property type="match status" value="1"/>
</dbReference>
<feature type="coiled-coil region" evidence="15">
    <location>
        <begin position="293"/>
        <end position="320"/>
    </location>
</feature>
<dbReference type="PROSITE" id="PS00633">
    <property type="entry name" value="BROMODOMAIN_1"/>
    <property type="match status" value="1"/>
</dbReference>
<evidence type="ECO:0000256" key="9">
    <source>
        <dbReference type="ARBA" id="ARBA00023163"/>
    </source>
</evidence>
<dbReference type="PROSITE" id="PS01359">
    <property type="entry name" value="ZF_PHD_1"/>
    <property type="match status" value="1"/>
</dbReference>
<dbReference type="PANTHER" id="PTHR46510">
    <property type="entry name" value="BROMODOMAIN ADJACENT TO ZINC FINGER DOMAIN PROTEIN 1A"/>
    <property type="match status" value="1"/>
</dbReference>
<evidence type="ECO:0000259" key="20">
    <source>
        <dbReference type="PROSITE" id="PS51136"/>
    </source>
</evidence>
<dbReference type="InterPro" id="IPR028941">
    <property type="entry name" value="WHIM2_dom"/>
</dbReference>
<dbReference type="SMART" id="SM00297">
    <property type="entry name" value="BROMO"/>
    <property type="match status" value="1"/>
</dbReference>
<comment type="subcellular location">
    <subcellularLocation>
        <location evidence="1 14">Nucleus</location>
    </subcellularLocation>
</comment>
<evidence type="ECO:0000256" key="13">
    <source>
        <dbReference type="PROSITE-ProRule" id="PRU00146"/>
    </source>
</evidence>
<dbReference type="PROSITE" id="PS51136">
    <property type="entry name" value="WAC"/>
    <property type="match status" value="1"/>
</dbReference>
<feature type="domain" description="WAC" evidence="20">
    <location>
        <begin position="22"/>
        <end position="128"/>
    </location>
</feature>
<dbReference type="PROSITE" id="PS50014">
    <property type="entry name" value="BROMODOMAIN_2"/>
    <property type="match status" value="1"/>
</dbReference>
<evidence type="ECO:0000256" key="8">
    <source>
        <dbReference type="ARBA" id="ARBA00023117"/>
    </source>
</evidence>
<name>A0A7I8VZ75_9ANNE</name>
<keyword evidence="3" id="KW-0479">Metal-binding</keyword>
<evidence type="ECO:0000259" key="19">
    <source>
        <dbReference type="PROSITE" id="PS50827"/>
    </source>
</evidence>
<evidence type="ECO:0000256" key="6">
    <source>
        <dbReference type="ARBA" id="ARBA00023015"/>
    </source>
</evidence>
<evidence type="ECO:0000256" key="11">
    <source>
        <dbReference type="ARBA" id="ARBA00068253"/>
    </source>
</evidence>
<dbReference type="InterPro" id="IPR013083">
    <property type="entry name" value="Znf_RING/FYVE/PHD"/>
</dbReference>
<dbReference type="Proteomes" id="UP000549394">
    <property type="component" value="Unassembled WGS sequence"/>
</dbReference>
<evidence type="ECO:0000256" key="7">
    <source>
        <dbReference type="ARBA" id="ARBA00023054"/>
    </source>
</evidence>
<dbReference type="CDD" id="cd15627">
    <property type="entry name" value="PHD_BAZ1A"/>
    <property type="match status" value="1"/>
</dbReference>
<dbReference type="InterPro" id="IPR013136">
    <property type="entry name" value="WSTF_Acf1_Cbp146"/>
</dbReference>
<feature type="region of interest" description="Disordered" evidence="16">
    <location>
        <begin position="598"/>
        <end position="642"/>
    </location>
</feature>
<feature type="compositionally biased region" description="Basic and acidic residues" evidence="16">
    <location>
        <begin position="607"/>
        <end position="617"/>
    </location>
</feature>
<feature type="compositionally biased region" description="Polar residues" evidence="16">
    <location>
        <begin position="618"/>
        <end position="630"/>
    </location>
</feature>
<dbReference type="Pfam" id="PF15613">
    <property type="entry name" value="WSD"/>
    <property type="match status" value="1"/>
</dbReference>
<feature type="compositionally biased region" description="Low complexity" evidence="16">
    <location>
        <begin position="1175"/>
        <end position="1197"/>
    </location>
</feature>
<dbReference type="InterPro" id="IPR001965">
    <property type="entry name" value="Znf_PHD"/>
</dbReference>
<dbReference type="OrthoDB" id="332390at2759"/>
<evidence type="ECO:0000256" key="14">
    <source>
        <dbReference type="PROSITE-ProRule" id="PRU00475"/>
    </source>
</evidence>
<evidence type="ECO:0000256" key="5">
    <source>
        <dbReference type="ARBA" id="ARBA00022833"/>
    </source>
</evidence>